<evidence type="ECO:0000256" key="13">
    <source>
        <dbReference type="ARBA" id="ARBA00023136"/>
    </source>
</evidence>
<dbReference type="EMBL" id="DVLT01000035">
    <property type="protein sequence ID" value="HIU02603.1"/>
    <property type="molecule type" value="Genomic_DNA"/>
</dbReference>
<evidence type="ECO:0000256" key="3">
    <source>
        <dbReference type="ARBA" id="ARBA00012438"/>
    </source>
</evidence>
<sequence>MKLWQKIFLAVFSLTVICISITGDITIIRSFQMTVDTARDRAVSEVEYIVSGLDSQVLYERLLNDNLQISEEKVDEIIQKWLGENGGQLLFVFAENQNGVTYEAEKTAAAGELGEATQYITQGLVDQMDEDERYFSEIVSDNNRYYILTGTRWVPAERVRYLITWSDISDIYRSVNSQLRFQMIFSMVLSAIAGIALIFMVVRMLEPLRRINSGLRIIARGRYQTRLPEGKGAPEMRELAHNINVMAKSVENHTEKLKLQAENRRQFVDSLAHEMKTPLTSILGFADMLRISRKIPEEKREEYANIIFEEAKRLKNLSGKLMELSMTKHVALDMTFVSARELVAELKKTLAPLLAQKHSQLLVYTDDMFIPMDRELMKSVFYNLIENACKASKDGQNIAFIALRKEKWAVFCVKDNGIGMSETDVKMAMEPFFMVDKMASRQAGGTGLGLMLCFEIVRQHKGQIGIESQLGKGTVVTVSLPLEQQPDDGEDVKEGEVG</sequence>
<dbReference type="InterPro" id="IPR050398">
    <property type="entry name" value="HssS/ArlS-like"/>
</dbReference>
<dbReference type="GO" id="GO:0000155">
    <property type="term" value="F:phosphorelay sensor kinase activity"/>
    <property type="evidence" value="ECO:0007669"/>
    <property type="project" value="InterPro"/>
</dbReference>
<evidence type="ECO:0000256" key="5">
    <source>
        <dbReference type="ARBA" id="ARBA00022553"/>
    </source>
</evidence>
<name>A0A9D1HG59_9FIRM</name>
<dbReference type="PRINTS" id="PR00344">
    <property type="entry name" value="BCTRLSENSOR"/>
</dbReference>
<dbReference type="InterPro" id="IPR005467">
    <property type="entry name" value="His_kinase_dom"/>
</dbReference>
<dbReference type="SMART" id="SM00387">
    <property type="entry name" value="HATPase_c"/>
    <property type="match status" value="1"/>
</dbReference>
<feature type="domain" description="Histidine kinase" evidence="15">
    <location>
        <begin position="270"/>
        <end position="484"/>
    </location>
</feature>
<evidence type="ECO:0000256" key="7">
    <source>
        <dbReference type="ARBA" id="ARBA00022692"/>
    </source>
</evidence>
<dbReference type="SMART" id="SM00388">
    <property type="entry name" value="HisKA"/>
    <property type="match status" value="1"/>
</dbReference>
<keyword evidence="6" id="KW-0808">Transferase</keyword>
<evidence type="ECO:0000256" key="1">
    <source>
        <dbReference type="ARBA" id="ARBA00000085"/>
    </source>
</evidence>
<evidence type="ECO:0000313" key="18">
    <source>
        <dbReference type="Proteomes" id="UP000824164"/>
    </source>
</evidence>
<gene>
    <name evidence="17" type="ORF">IAB63_05060</name>
</gene>
<dbReference type="Gene3D" id="3.30.565.10">
    <property type="entry name" value="Histidine kinase-like ATPase, C-terminal domain"/>
    <property type="match status" value="1"/>
</dbReference>
<evidence type="ECO:0000256" key="2">
    <source>
        <dbReference type="ARBA" id="ARBA00004651"/>
    </source>
</evidence>
<keyword evidence="5" id="KW-0597">Phosphoprotein</keyword>
<keyword evidence="13 14" id="KW-0472">Membrane</keyword>
<organism evidence="17 18">
    <name type="scientific">Candidatus Onthocola gallistercoris</name>
    <dbReference type="NCBI Taxonomy" id="2840876"/>
    <lineage>
        <taxon>Bacteria</taxon>
        <taxon>Bacillati</taxon>
        <taxon>Bacillota</taxon>
        <taxon>Bacilli</taxon>
        <taxon>Candidatus Onthocola</taxon>
    </lineage>
</organism>
<evidence type="ECO:0000256" key="9">
    <source>
        <dbReference type="ARBA" id="ARBA00022777"/>
    </source>
</evidence>
<dbReference type="Pfam" id="PF00512">
    <property type="entry name" value="HisKA"/>
    <property type="match status" value="1"/>
</dbReference>
<evidence type="ECO:0000256" key="14">
    <source>
        <dbReference type="SAM" id="Phobius"/>
    </source>
</evidence>
<evidence type="ECO:0000256" key="12">
    <source>
        <dbReference type="ARBA" id="ARBA00023012"/>
    </source>
</evidence>
<evidence type="ECO:0000256" key="4">
    <source>
        <dbReference type="ARBA" id="ARBA00022475"/>
    </source>
</evidence>
<proteinExistence type="predicted"/>
<evidence type="ECO:0000256" key="11">
    <source>
        <dbReference type="ARBA" id="ARBA00022989"/>
    </source>
</evidence>
<dbReference type="Pfam" id="PF02518">
    <property type="entry name" value="HATPase_c"/>
    <property type="match status" value="1"/>
</dbReference>
<dbReference type="InterPro" id="IPR003661">
    <property type="entry name" value="HisK_dim/P_dom"/>
</dbReference>
<dbReference type="PANTHER" id="PTHR45528:SF1">
    <property type="entry name" value="SENSOR HISTIDINE KINASE CPXA"/>
    <property type="match status" value="1"/>
</dbReference>
<dbReference type="FunFam" id="3.30.565.10:FF:000006">
    <property type="entry name" value="Sensor histidine kinase WalK"/>
    <property type="match status" value="1"/>
</dbReference>
<evidence type="ECO:0000259" key="16">
    <source>
        <dbReference type="PROSITE" id="PS50885"/>
    </source>
</evidence>
<evidence type="ECO:0000256" key="6">
    <source>
        <dbReference type="ARBA" id="ARBA00022679"/>
    </source>
</evidence>
<reference evidence="17" key="1">
    <citation type="submission" date="2020-10" db="EMBL/GenBank/DDBJ databases">
        <authorList>
            <person name="Gilroy R."/>
        </authorList>
    </citation>
    <scope>NUCLEOTIDE SEQUENCE</scope>
    <source>
        <strain evidence="17">CHK187-14744</strain>
    </source>
</reference>
<keyword evidence="9 17" id="KW-0418">Kinase</keyword>
<comment type="caution">
    <text evidence="17">The sequence shown here is derived from an EMBL/GenBank/DDBJ whole genome shotgun (WGS) entry which is preliminary data.</text>
</comment>
<dbReference type="GO" id="GO:0005886">
    <property type="term" value="C:plasma membrane"/>
    <property type="evidence" value="ECO:0007669"/>
    <property type="project" value="UniProtKB-SubCell"/>
</dbReference>
<evidence type="ECO:0000256" key="10">
    <source>
        <dbReference type="ARBA" id="ARBA00022840"/>
    </source>
</evidence>
<dbReference type="AlphaFoldDB" id="A0A9D1HG59"/>
<dbReference type="PROSITE" id="PS50109">
    <property type="entry name" value="HIS_KIN"/>
    <property type="match status" value="1"/>
</dbReference>
<evidence type="ECO:0000259" key="15">
    <source>
        <dbReference type="PROSITE" id="PS50109"/>
    </source>
</evidence>
<dbReference type="PANTHER" id="PTHR45528">
    <property type="entry name" value="SENSOR HISTIDINE KINASE CPXA"/>
    <property type="match status" value="1"/>
</dbReference>
<dbReference type="EC" id="2.7.13.3" evidence="3"/>
<dbReference type="Pfam" id="PF00672">
    <property type="entry name" value="HAMP"/>
    <property type="match status" value="1"/>
</dbReference>
<dbReference type="InterPro" id="IPR036097">
    <property type="entry name" value="HisK_dim/P_sf"/>
</dbReference>
<dbReference type="InterPro" id="IPR003660">
    <property type="entry name" value="HAMP_dom"/>
</dbReference>
<dbReference type="SUPFAM" id="SSF47384">
    <property type="entry name" value="Homodimeric domain of signal transducing histidine kinase"/>
    <property type="match status" value="1"/>
</dbReference>
<keyword evidence="4" id="KW-1003">Cell membrane</keyword>
<dbReference type="Gene3D" id="1.10.287.130">
    <property type="match status" value="1"/>
</dbReference>
<dbReference type="InterPro" id="IPR003594">
    <property type="entry name" value="HATPase_dom"/>
</dbReference>
<dbReference type="SMART" id="SM00304">
    <property type="entry name" value="HAMP"/>
    <property type="match status" value="1"/>
</dbReference>
<dbReference type="Proteomes" id="UP000824164">
    <property type="component" value="Unassembled WGS sequence"/>
</dbReference>
<dbReference type="PROSITE" id="PS50885">
    <property type="entry name" value="HAMP"/>
    <property type="match status" value="1"/>
</dbReference>
<feature type="domain" description="HAMP" evidence="16">
    <location>
        <begin position="202"/>
        <end position="255"/>
    </location>
</feature>
<keyword evidence="12" id="KW-0902">Two-component regulatory system</keyword>
<protein>
    <recommendedName>
        <fullName evidence="3">histidine kinase</fullName>
        <ecNumber evidence="3">2.7.13.3</ecNumber>
    </recommendedName>
</protein>
<dbReference type="InterPro" id="IPR036890">
    <property type="entry name" value="HATPase_C_sf"/>
</dbReference>
<keyword evidence="10" id="KW-0067">ATP-binding</keyword>
<evidence type="ECO:0000256" key="8">
    <source>
        <dbReference type="ARBA" id="ARBA00022741"/>
    </source>
</evidence>
<dbReference type="CDD" id="cd00082">
    <property type="entry name" value="HisKA"/>
    <property type="match status" value="1"/>
</dbReference>
<keyword evidence="11 14" id="KW-1133">Transmembrane helix</keyword>
<accession>A0A9D1HG59</accession>
<dbReference type="Gene3D" id="6.10.340.10">
    <property type="match status" value="1"/>
</dbReference>
<dbReference type="GO" id="GO:0005524">
    <property type="term" value="F:ATP binding"/>
    <property type="evidence" value="ECO:0007669"/>
    <property type="project" value="UniProtKB-KW"/>
</dbReference>
<dbReference type="SUPFAM" id="SSF158472">
    <property type="entry name" value="HAMP domain-like"/>
    <property type="match status" value="1"/>
</dbReference>
<keyword evidence="8" id="KW-0547">Nucleotide-binding</keyword>
<dbReference type="InterPro" id="IPR004358">
    <property type="entry name" value="Sig_transdc_His_kin-like_C"/>
</dbReference>
<comment type="catalytic activity">
    <reaction evidence="1">
        <text>ATP + protein L-histidine = ADP + protein N-phospho-L-histidine.</text>
        <dbReference type="EC" id="2.7.13.3"/>
    </reaction>
</comment>
<dbReference type="CDD" id="cd06225">
    <property type="entry name" value="HAMP"/>
    <property type="match status" value="1"/>
</dbReference>
<comment type="subcellular location">
    <subcellularLocation>
        <location evidence="2">Cell membrane</location>
        <topology evidence="2">Multi-pass membrane protein</topology>
    </subcellularLocation>
</comment>
<dbReference type="CDD" id="cd00075">
    <property type="entry name" value="HATPase"/>
    <property type="match status" value="1"/>
</dbReference>
<reference evidence="17" key="2">
    <citation type="journal article" date="2021" name="PeerJ">
        <title>Extensive microbial diversity within the chicken gut microbiome revealed by metagenomics and culture.</title>
        <authorList>
            <person name="Gilroy R."/>
            <person name="Ravi A."/>
            <person name="Getino M."/>
            <person name="Pursley I."/>
            <person name="Horton D.L."/>
            <person name="Alikhan N.F."/>
            <person name="Baker D."/>
            <person name="Gharbi K."/>
            <person name="Hall N."/>
            <person name="Watson M."/>
            <person name="Adriaenssens E.M."/>
            <person name="Foster-Nyarko E."/>
            <person name="Jarju S."/>
            <person name="Secka A."/>
            <person name="Antonio M."/>
            <person name="Oren A."/>
            <person name="Chaudhuri R.R."/>
            <person name="La Ragione R."/>
            <person name="Hildebrand F."/>
            <person name="Pallen M.J."/>
        </authorList>
    </citation>
    <scope>NUCLEOTIDE SEQUENCE</scope>
    <source>
        <strain evidence="17">CHK187-14744</strain>
    </source>
</reference>
<keyword evidence="7 14" id="KW-0812">Transmembrane</keyword>
<evidence type="ECO:0000313" key="17">
    <source>
        <dbReference type="EMBL" id="HIU02603.1"/>
    </source>
</evidence>
<feature type="transmembrane region" description="Helical" evidence="14">
    <location>
        <begin position="183"/>
        <end position="202"/>
    </location>
</feature>
<dbReference type="SUPFAM" id="SSF55874">
    <property type="entry name" value="ATPase domain of HSP90 chaperone/DNA topoisomerase II/histidine kinase"/>
    <property type="match status" value="1"/>
</dbReference>